<sequence length="592" mass="68352">MATHNFKKSECPSDDTMHALETKEFSIAEFFSKAEFAKLSDYEIKRYMNMRKNYEIMVAVEKKQTVRFSIPVKQSTEKQQRVTPKKQDHTYLQVGDCEECNKEHEGDCPFHGPLKVIKDVEQPRGISGRAMKTLPQGLFVRDSIIPNAGKGVFAEMCIPKRTRFGPYEGERTENQEEAHETGYAWQIYKHCQRSHFVNAFKEPMSNWMRYVNCARSESEQNLVAFQHRGQIYYRSFKDILPGTELLVWYGHDYGKELGIFRGEVEIIPKVLNGEEVFCCPFCRMGFSSYEWLSKHCKFKHGEILSKHVPDVKISRQKAVESEDKSSEMTEKAMEMNQKIGEKPYKCDLCGKSFNLSQHLQKHMRTHTGEKPYKCNVCGKAFNQSQNLQTHMRIHTGEKPYKCNVCGKAFNQSQNLQAHMRTHTGEKPYKCDVCGKAFTESGSLQKHMRTHTGEKPYKCDVCGKAFNQSADLQKHMRIHTGEKPYKCDMCGKAFNQIPHLQTHMRTHTGEKPYKCDVCGKAFNQSADLQKHMRIHTGEKPYKCNMCGKAFNQSQSLQAHKRTHTGEKPYKCDVCGKAFSDPSHYRSHKKSHEA</sequence>
<evidence type="ECO:0000256" key="4">
    <source>
        <dbReference type="ARBA" id="ARBA00022603"/>
    </source>
</evidence>
<dbReference type="InterPro" id="IPR013087">
    <property type="entry name" value="Znf_C2H2_type"/>
</dbReference>
<dbReference type="FunFam" id="3.30.160.60:FF:000015">
    <property type="entry name" value="Zinc finger protein 569"/>
    <property type="match status" value="1"/>
</dbReference>
<dbReference type="Pfam" id="PF00096">
    <property type="entry name" value="zf-C2H2"/>
    <property type="match status" value="1"/>
</dbReference>
<dbReference type="EMBL" id="JH816467">
    <property type="protein sequence ID" value="EKC18365.1"/>
    <property type="molecule type" value="Genomic_DNA"/>
</dbReference>
<evidence type="ECO:0000256" key="9">
    <source>
        <dbReference type="ARBA" id="ARBA00022771"/>
    </source>
</evidence>
<keyword evidence="5 15" id="KW-0808">Transferase</keyword>
<dbReference type="InterPro" id="IPR001214">
    <property type="entry name" value="SET_dom"/>
</dbReference>
<accession>K1PPH7</accession>
<dbReference type="CDD" id="cd19193">
    <property type="entry name" value="PR-SET_PRDM7_9"/>
    <property type="match status" value="1"/>
</dbReference>
<dbReference type="GO" id="GO:0032259">
    <property type="term" value="P:methylation"/>
    <property type="evidence" value="ECO:0007669"/>
    <property type="project" value="UniProtKB-KW"/>
</dbReference>
<dbReference type="SUPFAM" id="SSF57667">
    <property type="entry name" value="beta-beta-alpha zinc fingers"/>
    <property type="match status" value="5"/>
</dbReference>
<evidence type="ECO:0000256" key="5">
    <source>
        <dbReference type="ARBA" id="ARBA00022679"/>
    </source>
</evidence>
<evidence type="ECO:0000256" key="11">
    <source>
        <dbReference type="ARBA" id="ARBA00023015"/>
    </source>
</evidence>
<keyword evidence="8" id="KW-0677">Repeat</keyword>
<keyword evidence="7" id="KW-0479">Metal-binding</keyword>
<dbReference type="GO" id="GO:0000785">
    <property type="term" value="C:chromatin"/>
    <property type="evidence" value="ECO:0007669"/>
    <property type="project" value="TreeGrafter"/>
</dbReference>
<dbReference type="FunFam" id="3.30.160.60:FF:002343">
    <property type="entry name" value="Zinc finger protein 33A"/>
    <property type="match status" value="2"/>
</dbReference>
<dbReference type="AlphaFoldDB" id="K1PPH7"/>
<name>K1PPH7_MAGGI</name>
<keyword evidence="9" id="KW-0863">Zinc-finger</keyword>
<comment type="function">
    <text evidence="1">May be involved in transcriptional regulation.</text>
</comment>
<gene>
    <name evidence="15" type="ORF">CGI_10013102</name>
</gene>
<dbReference type="Gene3D" id="2.170.270.10">
    <property type="entry name" value="SET domain"/>
    <property type="match status" value="1"/>
</dbReference>
<organism evidence="15">
    <name type="scientific">Magallana gigas</name>
    <name type="common">Pacific oyster</name>
    <name type="synonym">Crassostrea gigas</name>
    <dbReference type="NCBI Taxonomy" id="29159"/>
    <lineage>
        <taxon>Eukaryota</taxon>
        <taxon>Metazoa</taxon>
        <taxon>Spiralia</taxon>
        <taxon>Lophotrochozoa</taxon>
        <taxon>Mollusca</taxon>
        <taxon>Bivalvia</taxon>
        <taxon>Autobranchia</taxon>
        <taxon>Pteriomorphia</taxon>
        <taxon>Ostreida</taxon>
        <taxon>Ostreoidea</taxon>
        <taxon>Ostreidae</taxon>
        <taxon>Magallana</taxon>
    </lineage>
</organism>
<protein>
    <submittedName>
        <fullName evidence="15">Histone-lysine N-methyltransferase PRDM9</fullName>
    </submittedName>
</protein>
<dbReference type="PANTHER" id="PTHR14003">
    <property type="entry name" value="TRANSCRIPTIONAL REPRESSOR PROTEIN YY"/>
    <property type="match status" value="1"/>
</dbReference>
<evidence type="ECO:0000256" key="10">
    <source>
        <dbReference type="ARBA" id="ARBA00022833"/>
    </source>
</evidence>
<comment type="subcellular location">
    <subcellularLocation>
        <location evidence="2">Nucleus</location>
    </subcellularLocation>
</comment>
<dbReference type="FunFam" id="3.30.160.60:FF:000512">
    <property type="entry name" value="zinc finger protein 197 isoform X1"/>
    <property type="match status" value="4"/>
</dbReference>
<dbReference type="GO" id="GO:0000978">
    <property type="term" value="F:RNA polymerase II cis-regulatory region sequence-specific DNA binding"/>
    <property type="evidence" value="ECO:0007669"/>
    <property type="project" value="TreeGrafter"/>
</dbReference>
<dbReference type="InterPro" id="IPR044417">
    <property type="entry name" value="PRDM7_9_PR-SET"/>
</dbReference>
<dbReference type="FunFam" id="3.30.160.60:FF:000446">
    <property type="entry name" value="Zinc finger protein"/>
    <property type="match status" value="1"/>
</dbReference>
<keyword evidence="11" id="KW-0805">Transcription regulation</keyword>
<dbReference type="PROSITE" id="PS00028">
    <property type="entry name" value="ZINC_FINGER_C2H2_1"/>
    <property type="match status" value="10"/>
</dbReference>
<dbReference type="GO" id="GO:0042054">
    <property type="term" value="F:histone methyltransferase activity"/>
    <property type="evidence" value="ECO:0007669"/>
    <property type="project" value="InterPro"/>
</dbReference>
<evidence type="ECO:0000256" key="7">
    <source>
        <dbReference type="ARBA" id="ARBA00022723"/>
    </source>
</evidence>
<dbReference type="Gene3D" id="3.30.160.60">
    <property type="entry name" value="Classic Zinc Finger"/>
    <property type="match status" value="9"/>
</dbReference>
<keyword evidence="4 15" id="KW-0489">Methyltransferase</keyword>
<dbReference type="PROSITE" id="PS50157">
    <property type="entry name" value="ZINC_FINGER_C2H2_2"/>
    <property type="match status" value="9"/>
</dbReference>
<keyword evidence="6" id="KW-0949">S-adenosyl-L-methionine</keyword>
<dbReference type="GO" id="GO:0000981">
    <property type="term" value="F:DNA-binding transcription factor activity, RNA polymerase II-specific"/>
    <property type="evidence" value="ECO:0007669"/>
    <property type="project" value="TreeGrafter"/>
</dbReference>
<dbReference type="FunFam" id="3.30.160.60:FF:000016">
    <property type="entry name" value="zinc finger protein 37 homolog"/>
    <property type="match status" value="1"/>
</dbReference>
<proteinExistence type="inferred from homology"/>
<evidence type="ECO:0000256" key="2">
    <source>
        <dbReference type="ARBA" id="ARBA00004123"/>
    </source>
</evidence>
<dbReference type="GO" id="GO:0008270">
    <property type="term" value="F:zinc ion binding"/>
    <property type="evidence" value="ECO:0007669"/>
    <property type="project" value="UniProtKB-KW"/>
</dbReference>
<dbReference type="InParanoid" id="K1PPH7"/>
<dbReference type="GO" id="GO:0005667">
    <property type="term" value="C:transcription regulator complex"/>
    <property type="evidence" value="ECO:0007669"/>
    <property type="project" value="TreeGrafter"/>
</dbReference>
<dbReference type="SMART" id="SM00317">
    <property type="entry name" value="SET"/>
    <property type="match status" value="1"/>
</dbReference>
<dbReference type="GO" id="GO:0031519">
    <property type="term" value="C:PcG protein complex"/>
    <property type="evidence" value="ECO:0007669"/>
    <property type="project" value="TreeGrafter"/>
</dbReference>
<dbReference type="PANTHER" id="PTHR14003:SF23">
    <property type="entry name" value="ZINC FINGER PROTEIN 143"/>
    <property type="match status" value="1"/>
</dbReference>
<evidence type="ECO:0000256" key="3">
    <source>
        <dbReference type="ARBA" id="ARBA00006991"/>
    </source>
</evidence>
<dbReference type="Pfam" id="PF13465">
    <property type="entry name" value="zf-H2C2_2"/>
    <property type="match status" value="7"/>
</dbReference>
<dbReference type="Pfam" id="PF21549">
    <property type="entry name" value="PRDM2_PR"/>
    <property type="match status" value="1"/>
</dbReference>
<evidence type="ECO:0000256" key="8">
    <source>
        <dbReference type="ARBA" id="ARBA00022737"/>
    </source>
</evidence>
<dbReference type="SMART" id="SM00355">
    <property type="entry name" value="ZnF_C2H2"/>
    <property type="match status" value="10"/>
</dbReference>
<comment type="similarity">
    <text evidence="3">Belongs to the krueppel C2H2-type zinc-finger protein family.</text>
</comment>
<dbReference type="InterPro" id="IPR036236">
    <property type="entry name" value="Znf_C2H2_sf"/>
</dbReference>
<dbReference type="InterPro" id="IPR046341">
    <property type="entry name" value="SET_dom_sf"/>
</dbReference>
<keyword evidence="14" id="KW-0539">Nucleus</keyword>
<evidence type="ECO:0000256" key="1">
    <source>
        <dbReference type="ARBA" id="ARBA00003767"/>
    </source>
</evidence>
<keyword evidence="13" id="KW-0804">Transcription</keyword>
<evidence type="ECO:0000256" key="6">
    <source>
        <dbReference type="ARBA" id="ARBA00022691"/>
    </source>
</evidence>
<evidence type="ECO:0000256" key="12">
    <source>
        <dbReference type="ARBA" id="ARBA00023125"/>
    </source>
</evidence>
<evidence type="ECO:0000256" key="14">
    <source>
        <dbReference type="ARBA" id="ARBA00023242"/>
    </source>
</evidence>
<dbReference type="PROSITE" id="PS50280">
    <property type="entry name" value="SET"/>
    <property type="match status" value="1"/>
</dbReference>
<keyword evidence="12" id="KW-0238">DNA-binding</keyword>
<keyword evidence="10" id="KW-0862">Zinc</keyword>
<evidence type="ECO:0000256" key="13">
    <source>
        <dbReference type="ARBA" id="ARBA00023163"/>
    </source>
</evidence>
<dbReference type="HOGENOM" id="CLU_002678_2_2_1"/>
<evidence type="ECO:0000313" key="15">
    <source>
        <dbReference type="EMBL" id="EKC18365.1"/>
    </source>
</evidence>
<dbReference type="SUPFAM" id="SSF82199">
    <property type="entry name" value="SET domain"/>
    <property type="match status" value="1"/>
</dbReference>
<reference evidence="15" key="1">
    <citation type="journal article" date="2012" name="Nature">
        <title>The oyster genome reveals stress adaptation and complexity of shell formation.</title>
        <authorList>
            <person name="Zhang G."/>
            <person name="Fang X."/>
            <person name="Guo X."/>
            <person name="Li L."/>
            <person name="Luo R."/>
            <person name="Xu F."/>
            <person name="Yang P."/>
            <person name="Zhang L."/>
            <person name="Wang X."/>
            <person name="Qi H."/>
            <person name="Xiong Z."/>
            <person name="Que H."/>
            <person name="Xie Y."/>
            <person name="Holland P.W."/>
            <person name="Paps J."/>
            <person name="Zhu Y."/>
            <person name="Wu F."/>
            <person name="Chen Y."/>
            <person name="Wang J."/>
            <person name="Peng C."/>
            <person name="Meng J."/>
            <person name="Yang L."/>
            <person name="Liu J."/>
            <person name="Wen B."/>
            <person name="Zhang N."/>
            <person name="Huang Z."/>
            <person name="Zhu Q."/>
            <person name="Feng Y."/>
            <person name="Mount A."/>
            <person name="Hedgecock D."/>
            <person name="Xu Z."/>
            <person name="Liu Y."/>
            <person name="Domazet-Loso T."/>
            <person name="Du Y."/>
            <person name="Sun X."/>
            <person name="Zhang S."/>
            <person name="Liu B."/>
            <person name="Cheng P."/>
            <person name="Jiang X."/>
            <person name="Li J."/>
            <person name="Fan D."/>
            <person name="Wang W."/>
            <person name="Fu W."/>
            <person name="Wang T."/>
            <person name="Wang B."/>
            <person name="Zhang J."/>
            <person name="Peng Z."/>
            <person name="Li Y."/>
            <person name="Li N."/>
            <person name="Wang J."/>
            <person name="Chen M."/>
            <person name="He Y."/>
            <person name="Tan F."/>
            <person name="Song X."/>
            <person name="Zheng Q."/>
            <person name="Huang R."/>
            <person name="Yang H."/>
            <person name="Du X."/>
            <person name="Chen L."/>
            <person name="Yang M."/>
            <person name="Gaffney P.M."/>
            <person name="Wang S."/>
            <person name="Luo L."/>
            <person name="She Z."/>
            <person name="Ming Y."/>
            <person name="Huang W."/>
            <person name="Zhang S."/>
            <person name="Huang B."/>
            <person name="Zhang Y."/>
            <person name="Qu T."/>
            <person name="Ni P."/>
            <person name="Miao G."/>
            <person name="Wang J."/>
            <person name="Wang Q."/>
            <person name="Steinberg C.E."/>
            <person name="Wang H."/>
            <person name="Li N."/>
            <person name="Qian L."/>
            <person name="Zhang G."/>
            <person name="Li Y."/>
            <person name="Yang H."/>
            <person name="Liu X."/>
            <person name="Wang J."/>
            <person name="Yin Y."/>
            <person name="Wang J."/>
        </authorList>
    </citation>
    <scope>NUCLEOTIDE SEQUENCE [LARGE SCALE GENOMIC DNA]</scope>
    <source>
        <strain evidence="15">05x7-T-G4-1.051#20</strain>
    </source>
</reference>